<dbReference type="Proteomes" id="UP001500908">
    <property type="component" value="Unassembled WGS sequence"/>
</dbReference>
<name>A0ABP7FLN2_9ACTN</name>
<dbReference type="PANTHER" id="PTHR43078">
    <property type="entry name" value="UDP-GLUCURONIC ACID DECARBOXYLASE-RELATED"/>
    <property type="match status" value="1"/>
</dbReference>
<gene>
    <name evidence="6" type="ORF">GCM10022402_20740</name>
</gene>
<dbReference type="InterPro" id="IPR036291">
    <property type="entry name" value="NAD(P)-bd_dom_sf"/>
</dbReference>
<keyword evidence="3" id="KW-0520">NAD</keyword>
<evidence type="ECO:0000256" key="4">
    <source>
        <dbReference type="ARBA" id="ARBA00023239"/>
    </source>
</evidence>
<sequence length="319" mass="34154">MVVTGGAGLIGSHLCDWLLDRESRVVCVDNLSTGTVSNIAHLRGRPDFEFVEADVIRPLAITGTVDLVYHLAAPAAPTHYRRFPVQTLEAGSLGTRNALRLAWANGARFVLVSAGGVYGDPQHAPQSESYWGNVNPVGPRSAHDEAMRYSEALTMAHRHSRHTDTAIARVFGCYGPRMRPDDGRAVPTFITQALAGQAITVSGDGSQTRSLCHVDDVVAALLALADSDLAGPVNIGSPAELSMAHLAERVRALAQSASPITFVERPPEDPQSRRPDISLAAERLGWSPQVSLDNGLHRTITWFEIQAGPKPAPPVAALF</sequence>
<comment type="cofactor">
    <cofactor evidence="1">
        <name>NAD(+)</name>
        <dbReference type="ChEBI" id="CHEBI:57540"/>
    </cofactor>
</comment>
<dbReference type="InterPro" id="IPR044516">
    <property type="entry name" value="UXS-like"/>
</dbReference>
<evidence type="ECO:0000256" key="3">
    <source>
        <dbReference type="ARBA" id="ARBA00023027"/>
    </source>
</evidence>
<keyword evidence="7" id="KW-1185">Reference proteome</keyword>
<feature type="domain" description="NAD-dependent epimerase/dehydratase" evidence="5">
    <location>
        <begin position="1"/>
        <end position="236"/>
    </location>
</feature>
<dbReference type="EMBL" id="BAABDD010000007">
    <property type="protein sequence ID" value="GAA3740782.1"/>
    <property type="molecule type" value="Genomic_DNA"/>
</dbReference>
<evidence type="ECO:0000313" key="7">
    <source>
        <dbReference type="Proteomes" id="UP001500908"/>
    </source>
</evidence>
<dbReference type="SUPFAM" id="SSF51735">
    <property type="entry name" value="NAD(P)-binding Rossmann-fold domains"/>
    <property type="match status" value="1"/>
</dbReference>
<accession>A0ABP7FLN2</accession>
<dbReference type="InterPro" id="IPR001509">
    <property type="entry name" value="Epimerase_deHydtase"/>
</dbReference>
<proteinExistence type="predicted"/>
<dbReference type="Pfam" id="PF01370">
    <property type="entry name" value="Epimerase"/>
    <property type="match status" value="1"/>
</dbReference>
<organism evidence="6 7">
    <name type="scientific">Salinactinospora qingdaonensis</name>
    <dbReference type="NCBI Taxonomy" id="702744"/>
    <lineage>
        <taxon>Bacteria</taxon>
        <taxon>Bacillati</taxon>
        <taxon>Actinomycetota</taxon>
        <taxon>Actinomycetes</taxon>
        <taxon>Streptosporangiales</taxon>
        <taxon>Nocardiopsidaceae</taxon>
        <taxon>Salinactinospora</taxon>
    </lineage>
</organism>
<evidence type="ECO:0000313" key="6">
    <source>
        <dbReference type="EMBL" id="GAA3740782.1"/>
    </source>
</evidence>
<keyword evidence="2" id="KW-0210">Decarboxylase</keyword>
<evidence type="ECO:0000259" key="5">
    <source>
        <dbReference type="Pfam" id="PF01370"/>
    </source>
</evidence>
<protein>
    <submittedName>
        <fullName evidence="6">GDP-mannose 4,6-dehydratase</fullName>
    </submittedName>
</protein>
<dbReference type="Gene3D" id="3.90.25.10">
    <property type="entry name" value="UDP-galactose 4-epimerase, domain 1"/>
    <property type="match status" value="1"/>
</dbReference>
<dbReference type="Gene3D" id="3.40.50.720">
    <property type="entry name" value="NAD(P)-binding Rossmann-like Domain"/>
    <property type="match status" value="1"/>
</dbReference>
<evidence type="ECO:0000256" key="2">
    <source>
        <dbReference type="ARBA" id="ARBA00022793"/>
    </source>
</evidence>
<dbReference type="PANTHER" id="PTHR43078:SF6">
    <property type="entry name" value="UDP-GLUCURONIC ACID DECARBOXYLASE 1"/>
    <property type="match status" value="1"/>
</dbReference>
<comment type="caution">
    <text evidence="6">The sequence shown here is derived from an EMBL/GenBank/DDBJ whole genome shotgun (WGS) entry which is preliminary data.</text>
</comment>
<reference evidence="7" key="1">
    <citation type="journal article" date="2019" name="Int. J. Syst. Evol. Microbiol.">
        <title>The Global Catalogue of Microorganisms (GCM) 10K type strain sequencing project: providing services to taxonomists for standard genome sequencing and annotation.</title>
        <authorList>
            <consortium name="The Broad Institute Genomics Platform"/>
            <consortium name="The Broad Institute Genome Sequencing Center for Infectious Disease"/>
            <person name="Wu L."/>
            <person name="Ma J."/>
        </authorList>
    </citation>
    <scope>NUCLEOTIDE SEQUENCE [LARGE SCALE GENOMIC DNA]</scope>
    <source>
        <strain evidence="7">JCM 17137</strain>
    </source>
</reference>
<keyword evidence="4" id="KW-0456">Lyase</keyword>
<evidence type="ECO:0000256" key="1">
    <source>
        <dbReference type="ARBA" id="ARBA00001911"/>
    </source>
</evidence>